<dbReference type="NCBIfam" id="NF000942">
    <property type="entry name" value="PRK00094.1-4"/>
    <property type="match status" value="1"/>
</dbReference>
<reference evidence="20 21" key="1">
    <citation type="submission" date="2017-05" db="EMBL/GenBank/DDBJ databases">
        <authorList>
            <person name="Varghese N."/>
            <person name="Submissions S."/>
        </authorList>
    </citation>
    <scope>NUCLEOTIDE SEQUENCE [LARGE SCALE GENOMIC DNA]</scope>
    <source>
        <strain evidence="20 21">DSM 21985</strain>
    </source>
</reference>
<evidence type="ECO:0000256" key="16">
    <source>
        <dbReference type="PIRSR" id="PIRSR000114-3"/>
    </source>
</evidence>
<keyword evidence="2 13" id="KW-0444">Lipid biosynthesis</keyword>
<feature type="binding site" evidence="13">
    <location>
        <position position="13"/>
    </location>
    <ligand>
        <name>NADPH</name>
        <dbReference type="ChEBI" id="CHEBI:57783"/>
    </ligand>
</feature>
<dbReference type="GO" id="GO:0051287">
    <property type="term" value="F:NAD binding"/>
    <property type="evidence" value="ECO:0007669"/>
    <property type="project" value="InterPro"/>
</dbReference>
<dbReference type="Gene3D" id="3.40.50.720">
    <property type="entry name" value="NAD(P)-binding Rossmann-like Domain"/>
    <property type="match status" value="1"/>
</dbReference>
<evidence type="ECO:0000256" key="9">
    <source>
        <dbReference type="ARBA" id="ARBA00052716"/>
    </source>
</evidence>
<evidence type="ECO:0000256" key="7">
    <source>
        <dbReference type="ARBA" id="ARBA00023209"/>
    </source>
</evidence>
<dbReference type="GO" id="GO:0006650">
    <property type="term" value="P:glycerophospholipid metabolic process"/>
    <property type="evidence" value="ECO:0007669"/>
    <property type="project" value="UniProtKB-UniRule"/>
</dbReference>
<proteinExistence type="inferred from homology"/>
<dbReference type="Pfam" id="PF01210">
    <property type="entry name" value="NAD_Gly3P_dh_N"/>
    <property type="match status" value="1"/>
</dbReference>
<keyword evidence="5 13" id="KW-0520">NAD</keyword>
<dbReference type="InterPro" id="IPR036291">
    <property type="entry name" value="NAD(P)-bd_dom_sf"/>
</dbReference>
<feature type="binding site" evidence="15">
    <location>
        <position position="108"/>
    </location>
    <ligand>
        <name>substrate</name>
    </ligand>
</feature>
<feature type="binding site" evidence="13">
    <location>
        <position position="51"/>
    </location>
    <ligand>
        <name>NADPH</name>
        <dbReference type="ChEBI" id="CHEBI:57783"/>
    </ligand>
</feature>
<evidence type="ECO:0000256" key="1">
    <source>
        <dbReference type="ARBA" id="ARBA00011009"/>
    </source>
</evidence>
<dbReference type="PRINTS" id="PR00077">
    <property type="entry name" value="GPDHDRGNASE"/>
</dbReference>
<dbReference type="GO" id="GO:0046168">
    <property type="term" value="P:glycerol-3-phosphate catabolic process"/>
    <property type="evidence" value="ECO:0007669"/>
    <property type="project" value="InterPro"/>
</dbReference>
<feature type="binding site" evidence="16">
    <location>
        <position position="259"/>
    </location>
    <ligand>
        <name>NAD(+)</name>
        <dbReference type="ChEBI" id="CHEBI:57540"/>
    </ligand>
</feature>
<evidence type="ECO:0000256" key="14">
    <source>
        <dbReference type="PIRSR" id="PIRSR000114-1"/>
    </source>
</evidence>
<feature type="binding site" evidence="13">
    <location>
        <position position="195"/>
    </location>
    <ligand>
        <name>sn-glycerol 3-phosphate</name>
        <dbReference type="ChEBI" id="CHEBI:57597"/>
    </ligand>
</feature>
<organism evidence="20 21">
    <name type="scientific">Gracilimonas mengyeensis</name>
    <dbReference type="NCBI Taxonomy" id="1302730"/>
    <lineage>
        <taxon>Bacteria</taxon>
        <taxon>Pseudomonadati</taxon>
        <taxon>Balneolota</taxon>
        <taxon>Balneolia</taxon>
        <taxon>Balneolales</taxon>
        <taxon>Balneolaceae</taxon>
        <taxon>Gracilimonas</taxon>
    </lineage>
</organism>
<dbReference type="NCBIfam" id="NF000940">
    <property type="entry name" value="PRK00094.1-2"/>
    <property type="match status" value="1"/>
</dbReference>
<dbReference type="InterPro" id="IPR006168">
    <property type="entry name" value="G3P_DH_NAD-dep"/>
</dbReference>
<dbReference type="InterPro" id="IPR013328">
    <property type="entry name" value="6PGD_dom2"/>
</dbReference>
<evidence type="ECO:0000313" key="21">
    <source>
        <dbReference type="Proteomes" id="UP000317557"/>
    </source>
</evidence>
<feature type="binding site" evidence="16">
    <location>
        <begin position="10"/>
        <end position="15"/>
    </location>
    <ligand>
        <name>NAD(+)</name>
        <dbReference type="ChEBI" id="CHEBI:57540"/>
    </ligand>
</feature>
<evidence type="ECO:0000259" key="18">
    <source>
        <dbReference type="Pfam" id="PF01210"/>
    </source>
</evidence>
<dbReference type="GO" id="GO:0141153">
    <property type="term" value="F:glycerol-3-phosphate dehydrogenase (NADP+) activity"/>
    <property type="evidence" value="ECO:0007669"/>
    <property type="project" value="RHEA"/>
</dbReference>
<evidence type="ECO:0000256" key="6">
    <source>
        <dbReference type="ARBA" id="ARBA00023098"/>
    </source>
</evidence>
<dbReference type="PIRSF" id="PIRSF000114">
    <property type="entry name" value="Glycerol-3-P_dh"/>
    <property type="match status" value="1"/>
</dbReference>
<sequence>MSNKNVTIIGAGSFGTALAMVLDQAGNNVQIWAREPEVAQGINENHINPSYLSDIKIPETIKAYNNLEQCLQSQDIILFATPSHALRDVANKLKPCLDGHEILVTVAKGIENDTFKTMSQVLVEVMEGTTYEDNIGVLYGPSHAEEVGLFKPTTVVSAAYSTRTARIIQETFLTPMFRVYINNDVIGVEIGGSVKNIMAIAAGIVDGAELGDNAKAALITRGLHEMKRMGVMLGAHSDTFSGLTGMGDLIVTCTSSHSRNRSVGYRIGKGEKLDDIIKSMNMVAEGIKTAKSVRDWSVKNKVEMPITHAVYRVLFEDVDPSDVLYELMTRDPKDEIVM</sequence>
<dbReference type="FunFam" id="3.40.50.720:FF:000019">
    <property type="entry name" value="Glycerol-3-phosphate dehydrogenase [NAD(P)+]"/>
    <property type="match status" value="1"/>
</dbReference>
<feature type="domain" description="Glycerol-3-phosphate dehydrogenase NAD-dependent C-terminal" evidence="19">
    <location>
        <begin position="184"/>
        <end position="324"/>
    </location>
</feature>
<feature type="binding site" evidence="13">
    <location>
        <position position="285"/>
    </location>
    <ligand>
        <name>NADPH</name>
        <dbReference type="ChEBI" id="CHEBI:57783"/>
    </ligand>
</feature>
<gene>
    <name evidence="13" type="primary">gpsA</name>
    <name evidence="20" type="ORF">SAMN06265219_10860</name>
</gene>
<dbReference type="SUPFAM" id="SSF48179">
    <property type="entry name" value="6-phosphogluconate dehydrogenase C-terminal domain-like"/>
    <property type="match status" value="1"/>
</dbReference>
<comment type="similarity">
    <text evidence="1 13 17">Belongs to the NAD-dependent glycerol-3-phosphate dehydrogenase family.</text>
</comment>
<dbReference type="SUPFAM" id="SSF51735">
    <property type="entry name" value="NAD(P)-binding Rossmann-fold domains"/>
    <property type="match status" value="1"/>
</dbReference>
<dbReference type="GO" id="GO:0046167">
    <property type="term" value="P:glycerol-3-phosphate biosynthetic process"/>
    <property type="evidence" value="ECO:0007669"/>
    <property type="project" value="UniProtKB-UniRule"/>
</dbReference>
<feature type="binding site" evidence="13">
    <location>
        <position position="34"/>
    </location>
    <ligand>
        <name>NADPH</name>
        <dbReference type="ChEBI" id="CHEBI:57783"/>
    </ligand>
</feature>
<evidence type="ECO:0000256" key="10">
    <source>
        <dbReference type="ARBA" id="ARBA00066687"/>
    </source>
</evidence>
<keyword evidence="13" id="KW-0963">Cytoplasm</keyword>
<dbReference type="GO" id="GO:0008654">
    <property type="term" value="P:phospholipid biosynthetic process"/>
    <property type="evidence" value="ECO:0007669"/>
    <property type="project" value="UniProtKB-KW"/>
</dbReference>
<evidence type="ECO:0000256" key="12">
    <source>
        <dbReference type="ARBA" id="ARBA00080511"/>
    </source>
</evidence>
<feature type="binding site" evidence="13">
    <location>
        <position position="248"/>
    </location>
    <ligand>
        <name>sn-glycerol 3-phosphate</name>
        <dbReference type="ChEBI" id="CHEBI:57597"/>
    </ligand>
</feature>
<evidence type="ECO:0000313" key="20">
    <source>
        <dbReference type="EMBL" id="SMO69590.1"/>
    </source>
</evidence>
<feature type="binding site" evidence="13">
    <location>
        <position position="140"/>
    </location>
    <ligand>
        <name>sn-glycerol 3-phosphate</name>
        <dbReference type="ChEBI" id="CHEBI:57597"/>
    </ligand>
</feature>
<keyword evidence="3 13" id="KW-0521">NADP</keyword>
<feature type="binding site" evidence="13">
    <location>
        <position position="258"/>
    </location>
    <ligand>
        <name>sn-glycerol 3-phosphate</name>
        <dbReference type="ChEBI" id="CHEBI:57597"/>
    </ligand>
</feature>
<comment type="function">
    <text evidence="13">Catalyzes the reduction of the glycolytic intermediate dihydroxyacetone phosphate (DHAP) to sn-glycerol 3-phosphate (G3P), the key precursor for phospholipid synthesis.</text>
</comment>
<evidence type="ECO:0000256" key="4">
    <source>
        <dbReference type="ARBA" id="ARBA00023002"/>
    </source>
</evidence>
<evidence type="ECO:0000256" key="17">
    <source>
        <dbReference type="RuleBase" id="RU000437"/>
    </source>
</evidence>
<dbReference type="InterPro" id="IPR008927">
    <property type="entry name" value="6-PGluconate_DH-like_C_sf"/>
</dbReference>
<dbReference type="GO" id="GO:0141152">
    <property type="term" value="F:glycerol-3-phosphate dehydrogenase (NAD+) activity"/>
    <property type="evidence" value="ECO:0007669"/>
    <property type="project" value="RHEA"/>
</dbReference>
<evidence type="ECO:0000256" key="5">
    <source>
        <dbReference type="ARBA" id="ARBA00023027"/>
    </source>
</evidence>
<evidence type="ECO:0000259" key="19">
    <source>
        <dbReference type="Pfam" id="PF07479"/>
    </source>
</evidence>
<comment type="pathway">
    <text evidence="13">Membrane lipid metabolism; glycerophospholipid metabolism.</text>
</comment>
<protein>
    <recommendedName>
        <fullName evidence="11 13">Glycerol-3-phosphate dehydrogenase [NAD(P)+]</fullName>
        <ecNumber evidence="10 13">1.1.1.94</ecNumber>
    </recommendedName>
    <alternativeName>
        <fullName evidence="13">NAD(P)(+)-dependent glycerol-3-phosphate dehydrogenase</fullName>
    </alternativeName>
    <alternativeName>
        <fullName evidence="12 13">NAD(P)H-dependent dihydroxyacetone-phosphate reductase</fullName>
    </alternativeName>
</protein>
<name>A0A521DF68_9BACT</name>
<dbReference type="OrthoDB" id="9812273at2"/>
<dbReference type="AlphaFoldDB" id="A0A521DF68"/>
<evidence type="ECO:0000256" key="11">
    <source>
        <dbReference type="ARBA" id="ARBA00069372"/>
    </source>
</evidence>
<comment type="catalytic activity">
    <reaction evidence="9">
        <text>sn-glycerol 3-phosphate + NADP(+) = dihydroxyacetone phosphate + NADPH + H(+)</text>
        <dbReference type="Rhea" id="RHEA:11096"/>
        <dbReference type="ChEBI" id="CHEBI:15378"/>
        <dbReference type="ChEBI" id="CHEBI:57597"/>
        <dbReference type="ChEBI" id="CHEBI:57642"/>
        <dbReference type="ChEBI" id="CHEBI:57783"/>
        <dbReference type="ChEBI" id="CHEBI:58349"/>
        <dbReference type="EC" id="1.1.1.94"/>
    </reaction>
    <physiologicalReaction direction="right-to-left" evidence="9">
        <dbReference type="Rhea" id="RHEA:11098"/>
    </physiologicalReaction>
</comment>
<comment type="caution">
    <text evidence="13">Lacks conserved residue(s) required for the propagation of feature annotation.</text>
</comment>
<keyword evidence="21" id="KW-1185">Reference proteome</keyword>
<feature type="binding site" evidence="13">
    <location>
        <position position="259"/>
    </location>
    <ligand>
        <name>sn-glycerol 3-phosphate</name>
        <dbReference type="ChEBI" id="CHEBI:57597"/>
    </ligand>
</feature>
<dbReference type="InterPro" id="IPR006109">
    <property type="entry name" value="G3P_DH_NAD-dep_C"/>
</dbReference>
<dbReference type="EC" id="1.1.1.94" evidence="10 13"/>
<keyword evidence="7 13" id="KW-0594">Phospholipid biosynthesis</keyword>
<feature type="binding site" evidence="13">
    <location>
        <position position="144"/>
    </location>
    <ligand>
        <name>NADPH</name>
        <dbReference type="ChEBI" id="CHEBI:57783"/>
    </ligand>
</feature>
<keyword evidence="13" id="KW-0547">Nucleotide-binding</keyword>
<keyword evidence="8 13" id="KW-1208">Phospholipid metabolism</keyword>
<dbReference type="PANTHER" id="PTHR11728:SF1">
    <property type="entry name" value="GLYCEROL-3-PHOSPHATE DEHYDROGENASE [NAD(+)] 2, CHLOROPLASTIC"/>
    <property type="match status" value="1"/>
</dbReference>
<dbReference type="PANTHER" id="PTHR11728">
    <property type="entry name" value="GLYCEROL-3-PHOSPHATE DEHYDROGENASE"/>
    <property type="match status" value="1"/>
</dbReference>
<feature type="binding site" evidence="13">
    <location>
        <position position="108"/>
    </location>
    <ligand>
        <name>sn-glycerol 3-phosphate</name>
        <dbReference type="ChEBI" id="CHEBI:57597"/>
    </ligand>
</feature>
<dbReference type="EMBL" id="FXTP01000008">
    <property type="protein sequence ID" value="SMO69590.1"/>
    <property type="molecule type" value="Genomic_DNA"/>
</dbReference>
<feature type="binding site" evidence="13">
    <location>
        <position position="283"/>
    </location>
    <ligand>
        <name>NADPH</name>
        <dbReference type="ChEBI" id="CHEBI:57783"/>
    </ligand>
</feature>
<feature type="binding site" evidence="13">
    <location>
        <position position="142"/>
    </location>
    <ligand>
        <name>sn-glycerol 3-phosphate</name>
        <dbReference type="ChEBI" id="CHEBI:57597"/>
    </ligand>
</feature>
<feature type="binding site" evidence="16">
    <location>
        <position position="144"/>
    </location>
    <ligand>
        <name>NAD(+)</name>
        <dbReference type="ChEBI" id="CHEBI:57540"/>
    </ligand>
</feature>
<feature type="binding site" evidence="15">
    <location>
        <begin position="259"/>
        <end position="260"/>
    </location>
    <ligand>
        <name>substrate</name>
    </ligand>
</feature>
<feature type="binding site" evidence="13">
    <location>
        <position position="259"/>
    </location>
    <ligand>
        <name>NADPH</name>
        <dbReference type="ChEBI" id="CHEBI:57783"/>
    </ligand>
</feature>
<dbReference type="HAMAP" id="MF_00394">
    <property type="entry name" value="NAD_Glyc3P_dehydrog"/>
    <property type="match status" value="1"/>
</dbReference>
<feature type="binding site" evidence="13">
    <location>
        <position position="260"/>
    </location>
    <ligand>
        <name>sn-glycerol 3-phosphate</name>
        <dbReference type="ChEBI" id="CHEBI:57597"/>
    </ligand>
</feature>
<evidence type="ECO:0000256" key="15">
    <source>
        <dbReference type="PIRSR" id="PIRSR000114-2"/>
    </source>
</evidence>
<dbReference type="RefSeq" id="WP_142454524.1">
    <property type="nucleotide sequence ID" value="NZ_FXTP01000008.1"/>
</dbReference>
<dbReference type="GO" id="GO:0005975">
    <property type="term" value="P:carbohydrate metabolic process"/>
    <property type="evidence" value="ECO:0007669"/>
    <property type="project" value="InterPro"/>
</dbReference>
<dbReference type="Proteomes" id="UP000317557">
    <property type="component" value="Unassembled WGS sequence"/>
</dbReference>
<keyword evidence="6 13" id="KW-0443">Lipid metabolism</keyword>
<evidence type="ECO:0000256" key="3">
    <source>
        <dbReference type="ARBA" id="ARBA00022857"/>
    </source>
</evidence>
<dbReference type="FunFam" id="1.10.1040.10:FF:000001">
    <property type="entry name" value="Glycerol-3-phosphate dehydrogenase [NAD(P)+]"/>
    <property type="match status" value="1"/>
</dbReference>
<dbReference type="PROSITE" id="PS00957">
    <property type="entry name" value="NAD_G3PDH"/>
    <property type="match status" value="1"/>
</dbReference>
<feature type="binding site" evidence="13">
    <location>
        <position position="108"/>
    </location>
    <ligand>
        <name>NADPH</name>
        <dbReference type="ChEBI" id="CHEBI:57783"/>
    </ligand>
</feature>
<dbReference type="Pfam" id="PF07479">
    <property type="entry name" value="NAD_Gly3P_dh_C"/>
    <property type="match status" value="1"/>
</dbReference>
<accession>A0A521DF68</accession>
<dbReference type="UniPathway" id="UPA00940"/>
<dbReference type="InterPro" id="IPR011128">
    <property type="entry name" value="G3P_DH_NAD-dep_N"/>
</dbReference>
<dbReference type="Gene3D" id="1.10.1040.10">
    <property type="entry name" value="N-(1-d-carboxylethyl)-l-norvaline Dehydrogenase, domain 2"/>
    <property type="match status" value="1"/>
</dbReference>
<evidence type="ECO:0000256" key="2">
    <source>
        <dbReference type="ARBA" id="ARBA00022516"/>
    </source>
</evidence>
<feature type="domain" description="Glycerol-3-phosphate dehydrogenase NAD-dependent N-terminal" evidence="18">
    <location>
        <begin position="5"/>
        <end position="162"/>
    </location>
</feature>
<evidence type="ECO:0000256" key="13">
    <source>
        <dbReference type="HAMAP-Rule" id="MF_00394"/>
    </source>
</evidence>
<feature type="active site" description="Proton acceptor" evidence="13 14">
    <location>
        <position position="195"/>
    </location>
</feature>
<comment type="catalytic activity">
    <reaction evidence="13">
        <text>sn-glycerol 3-phosphate + NAD(+) = dihydroxyacetone phosphate + NADH + H(+)</text>
        <dbReference type="Rhea" id="RHEA:11092"/>
        <dbReference type="ChEBI" id="CHEBI:15378"/>
        <dbReference type="ChEBI" id="CHEBI:57540"/>
        <dbReference type="ChEBI" id="CHEBI:57597"/>
        <dbReference type="ChEBI" id="CHEBI:57642"/>
        <dbReference type="ChEBI" id="CHEBI:57945"/>
        <dbReference type="EC" id="1.1.1.94"/>
    </reaction>
</comment>
<comment type="subcellular location">
    <subcellularLocation>
        <location evidence="13">Cytoplasm</location>
    </subcellularLocation>
</comment>
<keyword evidence="4 13" id="KW-0560">Oxidoreductase</keyword>
<feature type="binding site" evidence="13">
    <location>
        <position position="14"/>
    </location>
    <ligand>
        <name>NADPH</name>
        <dbReference type="ChEBI" id="CHEBI:57783"/>
    </ligand>
</feature>
<dbReference type="GO" id="GO:0005829">
    <property type="term" value="C:cytosol"/>
    <property type="evidence" value="ECO:0007669"/>
    <property type="project" value="TreeGrafter"/>
</dbReference>
<evidence type="ECO:0000256" key="8">
    <source>
        <dbReference type="ARBA" id="ARBA00023264"/>
    </source>
</evidence>
<dbReference type="NCBIfam" id="NF000941">
    <property type="entry name" value="PRK00094.1-3"/>
    <property type="match status" value="1"/>
</dbReference>